<dbReference type="Pfam" id="PF01820">
    <property type="entry name" value="Dala_Dala_lig_N"/>
    <property type="match status" value="2"/>
</dbReference>
<dbReference type="InterPro" id="IPR011127">
    <property type="entry name" value="Dala_Dala_lig_N"/>
</dbReference>
<accession>A0ABM5UVV0</accession>
<dbReference type="PROSITE" id="PS00844">
    <property type="entry name" value="DALA_DALA_LIGASE_2"/>
    <property type="match status" value="1"/>
</dbReference>
<comment type="similarity">
    <text evidence="5 15">Belongs to the D-alanine--D-alanine ligase family.</text>
</comment>
<evidence type="ECO:0000256" key="7">
    <source>
        <dbReference type="ARBA" id="ARBA00022490"/>
    </source>
</evidence>
<dbReference type="Proteomes" id="UP000063429">
    <property type="component" value="Chromosome"/>
</dbReference>
<evidence type="ECO:0000259" key="17">
    <source>
        <dbReference type="PROSITE" id="PS50975"/>
    </source>
</evidence>
<comment type="function">
    <text evidence="3 15">Cell wall formation.</text>
</comment>
<dbReference type="NCBIfam" id="NF002378">
    <property type="entry name" value="PRK01372.1"/>
    <property type="match status" value="1"/>
</dbReference>
<dbReference type="EMBL" id="CP011409">
    <property type="protein sequence ID" value="AKZ61349.1"/>
    <property type="molecule type" value="Genomic_DNA"/>
</dbReference>
<comment type="cofactor">
    <cofactor evidence="2">
        <name>Mg(2+)</name>
        <dbReference type="ChEBI" id="CHEBI:18420"/>
    </cofactor>
</comment>
<evidence type="ECO:0000256" key="5">
    <source>
        <dbReference type="ARBA" id="ARBA00010871"/>
    </source>
</evidence>
<feature type="domain" description="ATP-grasp" evidence="17">
    <location>
        <begin position="110"/>
        <end position="318"/>
    </location>
</feature>
<evidence type="ECO:0000256" key="15">
    <source>
        <dbReference type="HAMAP-Rule" id="MF_00047"/>
    </source>
</evidence>
<protein>
    <recommendedName>
        <fullName evidence="6 15">D-alanine--D-alanine ligase</fullName>
        <ecNumber evidence="6 15">6.3.2.4</ecNumber>
    </recommendedName>
    <alternativeName>
        <fullName evidence="15">D-Ala-D-Ala ligase</fullName>
    </alternativeName>
    <alternativeName>
        <fullName evidence="15">D-alanylalanine synthetase</fullName>
    </alternativeName>
</protein>
<evidence type="ECO:0000256" key="1">
    <source>
        <dbReference type="ARBA" id="ARBA00001936"/>
    </source>
</evidence>
<keyword evidence="10 16" id="KW-0067">ATP-binding</keyword>
<evidence type="ECO:0000256" key="12">
    <source>
        <dbReference type="ARBA" id="ARBA00022984"/>
    </source>
</evidence>
<reference evidence="19" key="1">
    <citation type="journal article" date="2015" name="Genome Announc.">
        <title>Complete Genome Sequence of Herbaspirillum hiltneri N3 (DSM 17495), Isolated from Surface-Sterilized Wheat Roots.</title>
        <authorList>
            <person name="Guizelini D."/>
            <person name="Saizaki P.M."/>
            <person name="Coimbra N.A."/>
            <person name="Weiss V.A."/>
            <person name="Faoro H."/>
            <person name="Sfeir M.Z."/>
            <person name="Baura V.A."/>
            <person name="Monteiro R.A."/>
            <person name="Chubatsu L.S."/>
            <person name="Souza E.M."/>
            <person name="Cruz L.M."/>
            <person name="Pedrosa F.O."/>
            <person name="Raittz R.T."/>
            <person name="Marchaukoski J.N."/>
            <person name="Steffens M.B."/>
        </authorList>
    </citation>
    <scope>NUCLEOTIDE SEQUENCE [LARGE SCALE GENOMIC DNA]</scope>
    <source>
        <strain evidence="19">N3</strain>
    </source>
</reference>
<dbReference type="PIRSF" id="PIRSF039102">
    <property type="entry name" value="Ddl/VanB"/>
    <property type="match status" value="1"/>
</dbReference>
<keyword evidence="9 16" id="KW-0547">Nucleotide-binding</keyword>
<sequence length="347" mass="37521">MMNQINQAAGFGKVGVLFGGRSAEREVSLMSGAGVLKALRSKGVDAHPFDPAERSLAELAAEKFDRVFIALHGRYGEDGTLQGALEQLGIPYTGPGVMASSIAMDKVMTKRIWLGYDLPTPRFVVLDSAATPREELRQVPDVLGLPLMLKAPHEGSTIGIAKVAGYSDMQEGFDLCAQYDAVVLAEEFVTGRELTVPVMGKGTSGDNKAKAFPVIEIRAPEGNYDYQHKYFTDDTKYLCPAPLDEALTQRVQELAVKAYNALGCRGWSRVDFMLRASDNEPFLLEINTSPGMTGHSLVPMSARQAGMTYEDLCYEILKFAALDLKPSDAWKSPAAANAGDADVSDKG</sequence>
<dbReference type="PROSITE" id="PS50975">
    <property type="entry name" value="ATP_GRASP"/>
    <property type="match status" value="1"/>
</dbReference>
<evidence type="ECO:0000256" key="14">
    <source>
        <dbReference type="ARBA" id="ARBA00047614"/>
    </source>
</evidence>
<dbReference type="SUPFAM" id="SSF52440">
    <property type="entry name" value="PreATP-grasp domain"/>
    <property type="match status" value="1"/>
</dbReference>
<dbReference type="PANTHER" id="PTHR23132:SF23">
    <property type="entry name" value="D-ALANINE--D-ALANINE LIGASE B"/>
    <property type="match status" value="1"/>
</dbReference>
<organism evidence="18 19">
    <name type="scientific">Herbaspirillum hiltneri N3</name>
    <dbReference type="NCBI Taxonomy" id="1262470"/>
    <lineage>
        <taxon>Bacteria</taxon>
        <taxon>Pseudomonadati</taxon>
        <taxon>Pseudomonadota</taxon>
        <taxon>Betaproteobacteria</taxon>
        <taxon>Burkholderiales</taxon>
        <taxon>Oxalobacteraceae</taxon>
        <taxon>Herbaspirillum</taxon>
    </lineage>
</organism>
<evidence type="ECO:0000256" key="8">
    <source>
        <dbReference type="ARBA" id="ARBA00022598"/>
    </source>
</evidence>
<dbReference type="Gene3D" id="3.40.50.20">
    <property type="match status" value="1"/>
</dbReference>
<dbReference type="InterPro" id="IPR016185">
    <property type="entry name" value="PreATP-grasp_dom_sf"/>
</dbReference>
<dbReference type="SUPFAM" id="SSF56059">
    <property type="entry name" value="Glutathione synthetase ATP-binding domain-like"/>
    <property type="match status" value="1"/>
</dbReference>
<comment type="catalytic activity">
    <reaction evidence="14 15">
        <text>2 D-alanine + ATP = D-alanyl-D-alanine + ADP + phosphate + H(+)</text>
        <dbReference type="Rhea" id="RHEA:11224"/>
        <dbReference type="ChEBI" id="CHEBI:15378"/>
        <dbReference type="ChEBI" id="CHEBI:30616"/>
        <dbReference type="ChEBI" id="CHEBI:43474"/>
        <dbReference type="ChEBI" id="CHEBI:57416"/>
        <dbReference type="ChEBI" id="CHEBI:57822"/>
        <dbReference type="ChEBI" id="CHEBI:456216"/>
        <dbReference type="EC" id="6.3.2.4"/>
    </reaction>
</comment>
<keyword evidence="12 15" id="KW-0573">Peptidoglycan synthesis</keyword>
<dbReference type="Gene3D" id="3.30.470.20">
    <property type="entry name" value="ATP-grasp fold, B domain"/>
    <property type="match status" value="1"/>
</dbReference>
<dbReference type="InterPro" id="IPR013815">
    <property type="entry name" value="ATP_grasp_subdomain_1"/>
</dbReference>
<dbReference type="InterPro" id="IPR011761">
    <property type="entry name" value="ATP-grasp"/>
</dbReference>
<keyword evidence="7 15" id="KW-0963">Cytoplasm</keyword>
<evidence type="ECO:0000256" key="13">
    <source>
        <dbReference type="ARBA" id="ARBA00023316"/>
    </source>
</evidence>
<dbReference type="NCBIfam" id="TIGR01205">
    <property type="entry name" value="D_ala_D_alaTIGR"/>
    <property type="match status" value="1"/>
</dbReference>
<comment type="cofactor">
    <cofactor evidence="1">
        <name>Mn(2+)</name>
        <dbReference type="ChEBI" id="CHEBI:29035"/>
    </cofactor>
</comment>
<evidence type="ECO:0000256" key="11">
    <source>
        <dbReference type="ARBA" id="ARBA00022960"/>
    </source>
</evidence>
<name>A0ABM5UVV0_9BURK</name>
<dbReference type="HAMAP" id="MF_00047">
    <property type="entry name" value="Dala_Dala_lig"/>
    <property type="match status" value="1"/>
</dbReference>
<keyword evidence="19" id="KW-1185">Reference proteome</keyword>
<dbReference type="GO" id="GO:0016874">
    <property type="term" value="F:ligase activity"/>
    <property type="evidence" value="ECO:0007669"/>
    <property type="project" value="UniProtKB-KW"/>
</dbReference>
<dbReference type="InterPro" id="IPR005905">
    <property type="entry name" value="D_ala_D_ala"/>
</dbReference>
<dbReference type="EC" id="6.3.2.4" evidence="6 15"/>
<dbReference type="PANTHER" id="PTHR23132">
    <property type="entry name" value="D-ALANINE--D-ALANINE LIGASE"/>
    <property type="match status" value="1"/>
</dbReference>
<evidence type="ECO:0000256" key="3">
    <source>
        <dbReference type="ARBA" id="ARBA00003921"/>
    </source>
</evidence>
<evidence type="ECO:0000256" key="2">
    <source>
        <dbReference type="ARBA" id="ARBA00001946"/>
    </source>
</evidence>
<evidence type="ECO:0000256" key="4">
    <source>
        <dbReference type="ARBA" id="ARBA00004496"/>
    </source>
</evidence>
<evidence type="ECO:0000313" key="19">
    <source>
        <dbReference type="Proteomes" id="UP000063429"/>
    </source>
</evidence>
<evidence type="ECO:0000256" key="10">
    <source>
        <dbReference type="ARBA" id="ARBA00022840"/>
    </source>
</evidence>
<gene>
    <name evidence="15" type="primary">ddl</name>
    <name evidence="18" type="ORF">F506_00535</name>
</gene>
<comment type="pathway">
    <text evidence="15">Cell wall biogenesis; peptidoglycan biosynthesis.</text>
</comment>
<comment type="subcellular location">
    <subcellularLocation>
        <location evidence="4 15">Cytoplasm</location>
    </subcellularLocation>
</comment>
<dbReference type="Gene3D" id="3.30.1490.20">
    <property type="entry name" value="ATP-grasp fold, A domain"/>
    <property type="match status" value="1"/>
</dbReference>
<dbReference type="InterPro" id="IPR011095">
    <property type="entry name" value="Dala_Dala_lig_C"/>
</dbReference>
<proteinExistence type="inferred from homology"/>
<evidence type="ECO:0000256" key="6">
    <source>
        <dbReference type="ARBA" id="ARBA00012216"/>
    </source>
</evidence>
<dbReference type="PROSITE" id="PS00843">
    <property type="entry name" value="DALA_DALA_LIGASE_1"/>
    <property type="match status" value="1"/>
</dbReference>
<keyword evidence="13 15" id="KW-0961">Cell wall biogenesis/degradation</keyword>
<keyword evidence="11 15" id="KW-0133">Cell shape</keyword>
<keyword evidence="8 15" id="KW-0436">Ligase</keyword>
<evidence type="ECO:0000256" key="9">
    <source>
        <dbReference type="ARBA" id="ARBA00022741"/>
    </source>
</evidence>
<dbReference type="InterPro" id="IPR000291">
    <property type="entry name" value="D-Ala_lig_Van_CS"/>
</dbReference>
<evidence type="ECO:0000256" key="16">
    <source>
        <dbReference type="PROSITE-ProRule" id="PRU00409"/>
    </source>
</evidence>
<evidence type="ECO:0000313" key="18">
    <source>
        <dbReference type="EMBL" id="AKZ61349.1"/>
    </source>
</evidence>
<dbReference type="Pfam" id="PF07478">
    <property type="entry name" value="Dala_Dala_lig_C"/>
    <property type="match status" value="1"/>
</dbReference>